<proteinExistence type="predicted"/>
<dbReference type="PANTHER" id="PTHR23355:SF42">
    <property type="entry name" value="RIBONUCLEASE II, CHLOROPLASTIC_MITOCHONDRIAL"/>
    <property type="match status" value="1"/>
</dbReference>
<dbReference type="InterPro" id="IPR014720">
    <property type="entry name" value="dsRBD_dom"/>
</dbReference>
<dbReference type="GO" id="GO:0006402">
    <property type="term" value="P:mRNA catabolic process"/>
    <property type="evidence" value="ECO:0007669"/>
    <property type="project" value="TreeGrafter"/>
</dbReference>
<dbReference type="GO" id="GO:0000932">
    <property type="term" value="C:P-body"/>
    <property type="evidence" value="ECO:0007669"/>
    <property type="project" value="TreeGrafter"/>
</dbReference>
<dbReference type="GO" id="GO:0000175">
    <property type="term" value="F:3'-5'-RNA exonuclease activity"/>
    <property type="evidence" value="ECO:0007669"/>
    <property type="project" value="TreeGrafter"/>
</dbReference>
<organism evidence="4 5">
    <name type="scientific">Spongiactinospora gelatinilytica</name>
    <dbReference type="NCBI Taxonomy" id="2666298"/>
    <lineage>
        <taxon>Bacteria</taxon>
        <taxon>Bacillati</taxon>
        <taxon>Actinomycetota</taxon>
        <taxon>Actinomycetes</taxon>
        <taxon>Streptosporangiales</taxon>
        <taxon>Streptosporangiaceae</taxon>
        <taxon>Spongiactinospora</taxon>
    </lineage>
</organism>
<dbReference type="Gene3D" id="3.30.160.20">
    <property type="match status" value="1"/>
</dbReference>
<dbReference type="SMART" id="SM00955">
    <property type="entry name" value="RNB"/>
    <property type="match status" value="1"/>
</dbReference>
<dbReference type="SUPFAM" id="SSF50249">
    <property type="entry name" value="Nucleic acid-binding proteins"/>
    <property type="match status" value="1"/>
</dbReference>
<dbReference type="AlphaFoldDB" id="A0A2W2HD15"/>
<dbReference type="Pfam" id="PF00773">
    <property type="entry name" value="RNB"/>
    <property type="match status" value="1"/>
</dbReference>
<dbReference type="PROSITE" id="PS50137">
    <property type="entry name" value="DS_RBD"/>
    <property type="match status" value="1"/>
</dbReference>
<sequence>MTPVMIDRQGSLDRDDALHVTRSHDGWTVTVHIANVPAGVTPGGTADIEARRHGHTRYGATATRHMLPPALVRRLTLAERTPRASIALTLQVAGDGSVTGYDLARRRVTNLAAMTHEEVAAALNDPQHAHHEMLTHAAQCAHALHDHRRTAGALAVYDLVRGWATDEDGQLVRLDQPDRNIAYIIVQECMIAANSAVAAWAVQQDLPILFRNHMAATAAPTAADLATDIHAAIASQAPGQLDAARQRLALVMRAATYGPTVRGHYALTLPAYTHVTSPLRRYADLITLRQVLAALDGDSPPYRITDLEVLAAELNAAAAEERARKSAALKERAHRAARATATAGTFSHLPPARFSAVLKRATAEGLFSAPLDAEVRRRAESGALALADIAHVLAARGDTWRPLHQALIERVAAEPHTAPSLLSIHTVSRGMPAVAFTCEVTGQSPKEVFTARASCGGVSGAPRRAASKKAAQHRAGVSLLAALAAVDDPSTDAIAETRSAPSMSPSAPPPVVAGQHPVSVLNEYQQRGRVSTVRWDMDRAGPPHNPTFTAWAHAEVPGRGELRASGEAASKVAARERAAGALLRLIGNGA</sequence>
<comment type="caution">
    <text evidence="4">The sequence shown here is derived from an EMBL/GenBank/DDBJ whole genome shotgun (WGS) entry which is preliminary data.</text>
</comment>
<dbReference type="SMART" id="SM00358">
    <property type="entry name" value="DSRM"/>
    <property type="match status" value="2"/>
</dbReference>
<evidence type="ECO:0000259" key="3">
    <source>
        <dbReference type="PROSITE" id="PS50137"/>
    </source>
</evidence>
<evidence type="ECO:0000313" key="5">
    <source>
        <dbReference type="Proteomes" id="UP000248544"/>
    </source>
</evidence>
<dbReference type="GO" id="GO:0003723">
    <property type="term" value="F:RNA binding"/>
    <property type="evidence" value="ECO:0007669"/>
    <property type="project" value="UniProtKB-UniRule"/>
</dbReference>
<accession>A0A2W2HD15</accession>
<keyword evidence="5" id="KW-1185">Reference proteome</keyword>
<dbReference type="SUPFAM" id="SSF54768">
    <property type="entry name" value="dsRNA-binding domain-like"/>
    <property type="match status" value="2"/>
</dbReference>
<gene>
    <name evidence="4" type="ORF">C1I98_13490</name>
</gene>
<protein>
    <recommendedName>
        <fullName evidence="3">DRBM domain-containing protein</fullName>
    </recommendedName>
</protein>
<reference evidence="4 5" key="1">
    <citation type="submission" date="2018-01" db="EMBL/GenBank/DDBJ databases">
        <title>Draft genome sequence of Sphaerisporangium sp. 7K107.</title>
        <authorList>
            <person name="Sahin N."/>
            <person name="Saygin H."/>
            <person name="Ay H."/>
        </authorList>
    </citation>
    <scope>NUCLEOTIDE SEQUENCE [LARGE SCALE GENOMIC DNA]</scope>
    <source>
        <strain evidence="4 5">7K107</strain>
    </source>
</reference>
<evidence type="ECO:0000313" key="4">
    <source>
        <dbReference type="EMBL" id="PZG47478.1"/>
    </source>
</evidence>
<feature type="coiled-coil region" evidence="2">
    <location>
        <begin position="304"/>
        <end position="331"/>
    </location>
</feature>
<dbReference type="Proteomes" id="UP000248544">
    <property type="component" value="Unassembled WGS sequence"/>
</dbReference>
<name>A0A2W2HD15_9ACTN</name>
<feature type="domain" description="DRBM" evidence="3">
    <location>
        <begin position="516"/>
        <end position="588"/>
    </location>
</feature>
<dbReference type="InterPro" id="IPR012340">
    <property type="entry name" value="NA-bd_OB-fold"/>
</dbReference>
<dbReference type="InterPro" id="IPR050180">
    <property type="entry name" value="RNR_Ribonuclease"/>
</dbReference>
<dbReference type="EMBL" id="POUA01000086">
    <property type="protein sequence ID" value="PZG47478.1"/>
    <property type="molecule type" value="Genomic_DNA"/>
</dbReference>
<dbReference type="InterPro" id="IPR001900">
    <property type="entry name" value="RNase_II/R"/>
</dbReference>
<evidence type="ECO:0000256" key="1">
    <source>
        <dbReference type="PROSITE-ProRule" id="PRU00266"/>
    </source>
</evidence>
<dbReference type="PANTHER" id="PTHR23355">
    <property type="entry name" value="RIBONUCLEASE"/>
    <property type="match status" value="1"/>
</dbReference>
<evidence type="ECO:0000256" key="2">
    <source>
        <dbReference type="SAM" id="Coils"/>
    </source>
</evidence>
<dbReference type="RefSeq" id="WP_111167514.1">
    <property type="nucleotide sequence ID" value="NZ_POUA01000086.1"/>
</dbReference>
<keyword evidence="2" id="KW-0175">Coiled coil</keyword>
<keyword evidence="1" id="KW-0694">RNA-binding</keyword>
<dbReference type="Pfam" id="PF00035">
    <property type="entry name" value="dsrm"/>
    <property type="match status" value="1"/>
</dbReference>